<comment type="caution">
    <text evidence="2">The sequence shown here is derived from an EMBL/GenBank/DDBJ whole genome shotgun (WGS) entry which is preliminary data.</text>
</comment>
<reference evidence="2" key="1">
    <citation type="journal article" date="2021" name="PeerJ">
        <title>Extensive microbial diversity within the chicken gut microbiome revealed by metagenomics and culture.</title>
        <authorList>
            <person name="Gilroy R."/>
            <person name="Ravi A."/>
            <person name="Getino M."/>
            <person name="Pursley I."/>
            <person name="Horton D.L."/>
            <person name="Alikhan N.F."/>
            <person name="Baker D."/>
            <person name="Gharbi K."/>
            <person name="Hall N."/>
            <person name="Watson M."/>
            <person name="Adriaenssens E.M."/>
            <person name="Foster-Nyarko E."/>
            <person name="Jarju S."/>
            <person name="Secka A."/>
            <person name="Antonio M."/>
            <person name="Oren A."/>
            <person name="Chaudhuri R.R."/>
            <person name="La Ragione R."/>
            <person name="Hildebrand F."/>
            <person name="Pallen M.J."/>
        </authorList>
    </citation>
    <scope>NUCLEOTIDE SEQUENCE</scope>
    <source>
        <strain evidence="2">ChiBcec8-14828</strain>
    </source>
</reference>
<evidence type="ECO:0000256" key="1">
    <source>
        <dbReference type="SAM" id="Phobius"/>
    </source>
</evidence>
<keyword evidence="1" id="KW-0812">Transmembrane</keyword>
<dbReference type="AlphaFoldDB" id="A0A9D2S0P2"/>
<dbReference type="Proteomes" id="UP000824209">
    <property type="component" value="Unassembled WGS sequence"/>
</dbReference>
<name>A0A9D2S0P2_9FIRM</name>
<sequence length="372" mass="40831">MEKKHPFQKAMRHVIAILIGAVLGFGIGFGISAALNEMKMCISLPIYVGMVLWLYVTVLLAIWLHEAGHLVCGLLSGYRFASYRAGRLMLYRKEGRMRIGFYHVPGTGGQCLMVPQTEQGEPYPFVLYNAGGVLANALGAIALAGAGLAVSQPFLRLMLLVAAAIQVIMGIPNLLSLKTIPTDGQNIRNMRKNEAQRIAFWRMLHIYEACLNAVPLREQPSDWFDDTPPGEGDDPLTLSIKASSALRLTDEGRFDEAAALYRALLADGRMAQTQRNECACELLLLLCATEGASEETAALETKELRRYIAATKGSLSRAALVLVQTFSSGDAAAVEKAERFWQARLQHYPIEGERSCYEILVQCAKTRHAAAK</sequence>
<proteinExistence type="predicted"/>
<gene>
    <name evidence="2" type="ORF">H9943_05470</name>
</gene>
<evidence type="ECO:0000313" key="2">
    <source>
        <dbReference type="EMBL" id="HJB39828.1"/>
    </source>
</evidence>
<feature type="transmembrane region" description="Helical" evidence="1">
    <location>
        <begin position="127"/>
        <end position="150"/>
    </location>
</feature>
<feature type="transmembrane region" description="Helical" evidence="1">
    <location>
        <begin position="12"/>
        <end position="32"/>
    </location>
</feature>
<protein>
    <recommendedName>
        <fullName evidence="4">M50 family peptidase</fullName>
    </recommendedName>
</protein>
<feature type="transmembrane region" description="Helical" evidence="1">
    <location>
        <begin position="52"/>
        <end position="78"/>
    </location>
</feature>
<evidence type="ECO:0008006" key="4">
    <source>
        <dbReference type="Google" id="ProtNLM"/>
    </source>
</evidence>
<accession>A0A9D2S0P2</accession>
<feature type="transmembrane region" description="Helical" evidence="1">
    <location>
        <begin position="157"/>
        <end position="175"/>
    </location>
</feature>
<dbReference type="EMBL" id="DWYA01000052">
    <property type="protein sequence ID" value="HJB39828.1"/>
    <property type="molecule type" value="Genomic_DNA"/>
</dbReference>
<reference evidence="2" key="2">
    <citation type="submission" date="2021-04" db="EMBL/GenBank/DDBJ databases">
        <authorList>
            <person name="Gilroy R."/>
        </authorList>
    </citation>
    <scope>NUCLEOTIDE SEQUENCE</scope>
    <source>
        <strain evidence="2">ChiBcec8-14828</strain>
    </source>
</reference>
<keyword evidence="1" id="KW-0472">Membrane</keyword>
<keyword evidence="1" id="KW-1133">Transmembrane helix</keyword>
<organism evidence="2 3">
    <name type="scientific">Candidatus Ruthenibacterium avium</name>
    <dbReference type="NCBI Taxonomy" id="2838751"/>
    <lineage>
        <taxon>Bacteria</taxon>
        <taxon>Bacillati</taxon>
        <taxon>Bacillota</taxon>
        <taxon>Clostridia</taxon>
        <taxon>Eubacteriales</taxon>
        <taxon>Oscillospiraceae</taxon>
        <taxon>Ruthenibacterium</taxon>
    </lineage>
</organism>
<evidence type="ECO:0000313" key="3">
    <source>
        <dbReference type="Proteomes" id="UP000824209"/>
    </source>
</evidence>